<sequence length="299" mass="34000">MHAPSTEDTDLTPPDTDPHRPQPTHKNQPTSSEHPQKLIGFKISTCSMSTHRDLKHFSLTHITYPTNDPIAPLLALLSLTPPFVVCALASSVVVHKDVTAAYLLMGCLLCAAGCSVLKTVWKEERPVRYHDDEEVEYGMPSNHSAFAWFCATFVVLYIVRGGNVWCPSSLTTRSGNHAEAWSSVGNSNNHDGNHNVRETRWRTFAKWWQFLHTQFTILASTLLASGCSYSRVYLGYHTTKQVAVGSILGIAFGYVWYRLFEMGFVKRTLTSIDRLLNELETSRRRLYWNYEMREEKKNK</sequence>
<evidence type="ECO:0000256" key="3">
    <source>
        <dbReference type="ARBA" id="ARBA00022801"/>
    </source>
</evidence>
<name>A0ABD3PZ80_9STRA</name>
<feature type="transmembrane region" description="Helical" evidence="7">
    <location>
        <begin position="70"/>
        <end position="94"/>
    </location>
</feature>
<evidence type="ECO:0000256" key="6">
    <source>
        <dbReference type="SAM" id="MobiDB-lite"/>
    </source>
</evidence>
<dbReference type="CDD" id="cd03382">
    <property type="entry name" value="PAP2_dolichyldiphosphatase"/>
    <property type="match status" value="1"/>
</dbReference>
<feature type="transmembrane region" description="Helical" evidence="7">
    <location>
        <begin position="141"/>
        <end position="159"/>
    </location>
</feature>
<proteinExistence type="predicted"/>
<keyword evidence="3" id="KW-0378">Hydrolase</keyword>
<dbReference type="Gene3D" id="1.20.144.10">
    <property type="entry name" value="Phosphatidic acid phosphatase type 2/haloperoxidase"/>
    <property type="match status" value="1"/>
</dbReference>
<keyword evidence="2 7" id="KW-0812">Transmembrane</keyword>
<dbReference type="InterPro" id="IPR039667">
    <property type="entry name" value="Dolichyldiphosphatase_PAP2"/>
</dbReference>
<feature type="transmembrane region" description="Helical" evidence="7">
    <location>
        <begin position="101"/>
        <end position="121"/>
    </location>
</feature>
<dbReference type="Pfam" id="PF01569">
    <property type="entry name" value="PAP2"/>
    <property type="match status" value="1"/>
</dbReference>
<protein>
    <recommendedName>
        <fullName evidence="8">Phosphatidic acid phosphatase type 2/haloperoxidase domain-containing protein</fullName>
    </recommendedName>
</protein>
<reference evidence="9 10" key="1">
    <citation type="journal article" date="2020" name="G3 (Bethesda)">
        <title>Improved Reference Genome for Cyclotella cryptica CCMP332, a Model for Cell Wall Morphogenesis, Salinity Adaptation, and Lipid Production in Diatoms (Bacillariophyta).</title>
        <authorList>
            <person name="Roberts W.R."/>
            <person name="Downey K.M."/>
            <person name="Ruck E.C."/>
            <person name="Traller J.C."/>
            <person name="Alverson A.J."/>
        </authorList>
    </citation>
    <scope>NUCLEOTIDE SEQUENCE [LARGE SCALE GENOMIC DNA]</scope>
    <source>
        <strain evidence="9 10">CCMP332</strain>
    </source>
</reference>
<comment type="caution">
    <text evidence="9">The sequence shown here is derived from an EMBL/GenBank/DDBJ whole genome shotgun (WGS) entry which is preliminary data.</text>
</comment>
<dbReference type="SMART" id="SM00014">
    <property type="entry name" value="acidPPc"/>
    <property type="match status" value="1"/>
</dbReference>
<gene>
    <name evidence="9" type="ORF">HJC23_003065</name>
</gene>
<dbReference type="AlphaFoldDB" id="A0ABD3PZ80"/>
<dbReference type="Proteomes" id="UP001516023">
    <property type="component" value="Unassembled WGS sequence"/>
</dbReference>
<keyword evidence="10" id="KW-1185">Reference proteome</keyword>
<evidence type="ECO:0000256" key="7">
    <source>
        <dbReference type="SAM" id="Phobius"/>
    </source>
</evidence>
<evidence type="ECO:0000256" key="4">
    <source>
        <dbReference type="ARBA" id="ARBA00022989"/>
    </source>
</evidence>
<organism evidence="9 10">
    <name type="scientific">Cyclotella cryptica</name>
    <dbReference type="NCBI Taxonomy" id="29204"/>
    <lineage>
        <taxon>Eukaryota</taxon>
        <taxon>Sar</taxon>
        <taxon>Stramenopiles</taxon>
        <taxon>Ochrophyta</taxon>
        <taxon>Bacillariophyta</taxon>
        <taxon>Coscinodiscophyceae</taxon>
        <taxon>Thalassiosirophycidae</taxon>
        <taxon>Stephanodiscales</taxon>
        <taxon>Stephanodiscaceae</taxon>
        <taxon>Cyclotella</taxon>
    </lineage>
</organism>
<dbReference type="PANTHER" id="PTHR14969">
    <property type="entry name" value="SPHINGOSINE-1-PHOSPHATE PHOSPHOHYDROLASE"/>
    <property type="match status" value="1"/>
</dbReference>
<feature type="region of interest" description="Disordered" evidence="6">
    <location>
        <begin position="1"/>
        <end position="34"/>
    </location>
</feature>
<evidence type="ECO:0000313" key="10">
    <source>
        <dbReference type="Proteomes" id="UP001516023"/>
    </source>
</evidence>
<evidence type="ECO:0000256" key="2">
    <source>
        <dbReference type="ARBA" id="ARBA00022692"/>
    </source>
</evidence>
<feature type="domain" description="Phosphatidic acid phosphatase type 2/haloperoxidase" evidence="8">
    <location>
        <begin position="100"/>
        <end position="257"/>
    </location>
</feature>
<feature type="transmembrane region" description="Helical" evidence="7">
    <location>
        <begin position="242"/>
        <end position="260"/>
    </location>
</feature>
<evidence type="ECO:0000256" key="1">
    <source>
        <dbReference type="ARBA" id="ARBA00004141"/>
    </source>
</evidence>
<dbReference type="GO" id="GO:0016787">
    <property type="term" value="F:hydrolase activity"/>
    <property type="evidence" value="ECO:0007669"/>
    <property type="project" value="UniProtKB-KW"/>
</dbReference>
<dbReference type="InterPro" id="IPR036938">
    <property type="entry name" value="PAP2/HPO_sf"/>
</dbReference>
<evidence type="ECO:0000313" key="9">
    <source>
        <dbReference type="EMBL" id="KAL3793057.1"/>
    </source>
</evidence>
<evidence type="ECO:0000256" key="5">
    <source>
        <dbReference type="ARBA" id="ARBA00023136"/>
    </source>
</evidence>
<dbReference type="SUPFAM" id="SSF48317">
    <property type="entry name" value="Acid phosphatase/Vanadium-dependent haloperoxidase"/>
    <property type="match status" value="1"/>
</dbReference>
<keyword evidence="5 7" id="KW-0472">Membrane</keyword>
<dbReference type="GO" id="GO:0016020">
    <property type="term" value="C:membrane"/>
    <property type="evidence" value="ECO:0007669"/>
    <property type="project" value="UniProtKB-SubCell"/>
</dbReference>
<dbReference type="InterPro" id="IPR000326">
    <property type="entry name" value="PAP2/HPO"/>
</dbReference>
<evidence type="ECO:0000259" key="8">
    <source>
        <dbReference type="SMART" id="SM00014"/>
    </source>
</evidence>
<comment type="subcellular location">
    <subcellularLocation>
        <location evidence="1">Membrane</location>
        <topology evidence="1">Multi-pass membrane protein</topology>
    </subcellularLocation>
</comment>
<feature type="compositionally biased region" description="Low complexity" evidence="6">
    <location>
        <begin position="1"/>
        <end position="14"/>
    </location>
</feature>
<keyword evidence="4 7" id="KW-1133">Transmembrane helix</keyword>
<feature type="compositionally biased region" description="Polar residues" evidence="6">
    <location>
        <begin position="24"/>
        <end position="33"/>
    </location>
</feature>
<dbReference type="EMBL" id="JABMIG020000095">
    <property type="protein sequence ID" value="KAL3793057.1"/>
    <property type="molecule type" value="Genomic_DNA"/>
</dbReference>
<dbReference type="PANTHER" id="PTHR14969:SF13">
    <property type="entry name" value="AT30094P"/>
    <property type="match status" value="1"/>
</dbReference>
<accession>A0ABD3PZ80</accession>
<feature type="transmembrane region" description="Helical" evidence="7">
    <location>
        <begin position="215"/>
        <end position="236"/>
    </location>
</feature>